<keyword evidence="6" id="KW-0238">DNA-binding</keyword>
<dbReference type="Gene3D" id="2.40.50.1020">
    <property type="entry name" value="LytTr DNA-binding domain"/>
    <property type="match status" value="1"/>
</dbReference>
<name>A0A3R5WEJ7_9FIRM</name>
<reference evidence="6 7" key="1">
    <citation type="submission" date="2018-08" db="EMBL/GenBank/DDBJ databases">
        <title>A genome reference for cultivated species of the human gut microbiota.</title>
        <authorList>
            <person name="Zou Y."/>
            <person name="Xue W."/>
            <person name="Luo G."/>
        </authorList>
    </citation>
    <scope>NUCLEOTIDE SEQUENCE [LARGE SCALE GENOMIC DNA]</scope>
    <source>
        <strain evidence="6 7">AF24-4</strain>
    </source>
</reference>
<dbReference type="Pfam" id="PF00072">
    <property type="entry name" value="Response_reg"/>
    <property type="match status" value="1"/>
</dbReference>
<evidence type="ECO:0000259" key="5">
    <source>
        <dbReference type="PROSITE" id="PS50930"/>
    </source>
</evidence>
<dbReference type="InterPro" id="IPR046947">
    <property type="entry name" value="LytR-like"/>
</dbReference>
<organism evidence="6 7">
    <name type="scientific">Roseburia inulinivorans</name>
    <dbReference type="NCBI Taxonomy" id="360807"/>
    <lineage>
        <taxon>Bacteria</taxon>
        <taxon>Bacillati</taxon>
        <taxon>Bacillota</taxon>
        <taxon>Clostridia</taxon>
        <taxon>Lachnospirales</taxon>
        <taxon>Lachnospiraceae</taxon>
        <taxon>Roseburia</taxon>
    </lineage>
</organism>
<gene>
    <name evidence="6" type="ORF">DWY29_11465</name>
</gene>
<dbReference type="InterPro" id="IPR007492">
    <property type="entry name" value="LytTR_DNA-bd_dom"/>
</dbReference>
<evidence type="ECO:0000313" key="7">
    <source>
        <dbReference type="Proteomes" id="UP000285820"/>
    </source>
</evidence>
<dbReference type="InterPro" id="IPR011006">
    <property type="entry name" value="CheY-like_superfamily"/>
</dbReference>
<protein>
    <recommendedName>
        <fullName evidence="1">Stage 0 sporulation protein A homolog</fullName>
    </recommendedName>
</protein>
<evidence type="ECO:0000313" key="6">
    <source>
        <dbReference type="EMBL" id="RGR66973.1"/>
    </source>
</evidence>
<dbReference type="PANTHER" id="PTHR37299:SF1">
    <property type="entry name" value="STAGE 0 SPORULATION PROTEIN A HOMOLOG"/>
    <property type="match status" value="1"/>
</dbReference>
<dbReference type="PANTHER" id="PTHR37299">
    <property type="entry name" value="TRANSCRIPTIONAL REGULATOR-RELATED"/>
    <property type="match status" value="1"/>
</dbReference>
<dbReference type="InterPro" id="IPR001789">
    <property type="entry name" value="Sig_transdc_resp-reg_receiver"/>
</dbReference>
<dbReference type="Gene3D" id="3.40.50.2300">
    <property type="match status" value="1"/>
</dbReference>
<keyword evidence="3" id="KW-0597">Phosphoprotein</keyword>
<dbReference type="EMBL" id="QRUN01000017">
    <property type="protein sequence ID" value="RGR66973.1"/>
    <property type="molecule type" value="Genomic_DNA"/>
</dbReference>
<feature type="domain" description="Response regulatory" evidence="4">
    <location>
        <begin position="3"/>
        <end position="120"/>
    </location>
</feature>
<comment type="function">
    <text evidence="2">May play the central regulatory role in sporulation. It may be an element of the effector pathway responsible for the activation of sporulation genes in response to nutritional stress. Spo0A may act in concert with spo0H (a sigma factor) to control the expression of some genes that are critical to the sporulation process.</text>
</comment>
<feature type="modified residue" description="4-aspartylphosphate" evidence="3">
    <location>
        <position position="57"/>
    </location>
</feature>
<evidence type="ECO:0000259" key="4">
    <source>
        <dbReference type="PROSITE" id="PS50110"/>
    </source>
</evidence>
<dbReference type="SUPFAM" id="SSF52172">
    <property type="entry name" value="CheY-like"/>
    <property type="match status" value="1"/>
</dbReference>
<dbReference type="SMART" id="SM00850">
    <property type="entry name" value="LytTR"/>
    <property type="match status" value="1"/>
</dbReference>
<dbReference type="PROSITE" id="PS50930">
    <property type="entry name" value="HTH_LYTTR"/>
    <property type="match status" value="1"/>
</dbReference>
<dbReference type="AlphaFoldDB" id="A0A3R5WEJ7"/>
<comment type="caution">
    <text evidence="6">The sequence shown here is derived from an EMBL/GenBank/DDBJ whole genome shotgun (WGS) entry which is preliminary data.</text>
</comment>
<evidence type="ECO:0000256" key="3">
    <source>
        <dbReference type="PROSITE-ProRule" id="PRU00169"/>
    </source>
</evidence>
<dbReference type="SMART" id="SM00448">
    <property type="entry name" value="REC"/>
    <property type="match status" value="1"/>
</dbReference>
<dbReference type="GO" id="GO:0003677">
    <property type="term" value="F:DNA binding"/>
    <property type="evidence" value="ECO:0007669"/>
    <property type="project" value="UniProtKB-KW"/>
</dbReference>
<evidence type="ECO:0000256" key="1">
    <source>
        <dbReference type="ARBA" id="ARBA00018672"/>
    </source>
</evidence>
<dbReference type="Pfam" id="PF04397">
    <property type="entry name" value="LytTR"/>
    <property type="match status" value="1"/>
</dbReference>
<sequence length="236" mass="27645">MTRIAIVEDEEKYYHILKEYIQKYAGENSEEIEAVWFQNGVEFLEKFHSDFDILLLDIEMPVMDGISVARDARKVDDYMIIIFITNMAQYAIHGYEVNALDYVIKPISYYPFSVKLRRAIRMIRETSGNSLLLPFDGEDRRIPTKDILYVEVHSHTIEYYTYSGISRITGTLKMVEQNLSDDYFVRCNSCYLVNLRHVTGLKDDTVIVEGHSLKISRAKKKEFMNQLSIFYSEVLQ</sequence>
<evidence type="ECO:0000256" key="2">
    <source>
        <dbReference type="ARBA" id="ARBA00024867"/>
    </source>
</evidence>
<dbReference type="PROSITE" id="PS50110">
    <property type="entry name" value="RESPONSE_REGULATORY"/>
    <property type="match status" value="1"/>
</dbReference>
<dbReference type="Proteomes" id="UP000285820">
    <property type="component" value="Unassembled WGS sequence"/>
</dbReference>
<dbReference type="RefSeq" id="WP_118126551.1">
    <property type="nucleotide sequence ID" value="NZ_QRUN01000017.1"/>
</dbReference>
<accession>A0A3R5WEJ7</accession>
<feature type="domain" description="HTH LytTR-type" evidence="5">
    <location>
        <begin position="133"/>
        <end position="229"/>
    </location>
</feature>
<proteinExistence type="predicted"/>
<dbReference type="GO" id="GO:0000156">
    <property type="term" value="F:phosphorelay response regulator activity"/>
    <property type="evidence" value="ECO:0007669"/>
    <property type="project" value="InterPro"/>
</dbReference>